<keyword evidence="2" id="KW-0805">Transcription regulation</keyword>
<evidence type="ECO:0000256" key="3">
    <source>
        <dbReference type="ARBA" id="ARBA00023125"/>
    </source>
</evidence>
<organism evidence="6 7">
    <name type="scientific">Pseudomonas duriflava</name>
    <dbReference type="NCBI Taxonomy" id="459528"/>
    <lineage>
        <taxon>Bacteria</taxon>
        <taxon>Pseudomonadati</taxon>
        <taxon>Pseudomonadota</taxon>
        <taxon>Gammaproteobacteria</taxon>
        <taxon>Pseudomonadales</taxon>
        <taxon>Pseudomonadaceae</taxon>
        <taxon>Pseudomonas</taxon>
    </lineage>
</organism>
<comment type="similarity">
    <text evidence="1">Belongs to the LysR transcriptional regulatory family.</text>
</comment>
<sequence length="303" mass="33038">MDQAHQLSLLPLMATFARVIETGSFSAAARQADTSASAISRQIARLEQALSLRLVERTTRQLRLTEAGAEILEQCHALLMAADAVHSISERFLTGPQGVVRLGVPKALGQRMIGPLLPAFLNEYPQVDVHLLLNDLPLDLIGDRLDLMIRITEQPPPGLAGRPLLQVSHVLCATPDYLATHGTPTTPQGLKQHSCLYLGESLGDHRWHLRQGDVLETVAVHGRLATNHSGVRLEAALQHLGIACLPAFTAAPALAEGLLVPVLEEWEYTGPYQGTAWLLYAPNRYLPAKVRVLIDFLAARLAR</sequence>
<dbReference type="AlphaFoldDB" id="A0A562Q6G3"/>
<dbReference type="Pfam" id="PF00126">
    <property type="entry name" value="HTH_1"/>
    <property type="match status" value="1"/>
</dbReference>
<name>A0A562Q6G3_9PSED</name>
<dbReference type="Pfam" id="PF03466">
    <property type="entry name" value="LysR_substrate"/>
    <property type="match status" value="1"/>
</dbReference>
<dbReference type="PROSITE" id="PS50931">
    <property type="entry name" value="HTH_LYSR"/>
    <property type="match status" value="1"/>
</dbReference>
<dbReference type="Proteomes" id="UP000316905">
    <property type="component" value="Unassembled WGS sequence"/>
</dbReference>
<dbReference type="InterPro" id="IPR005119">
    <property type="entry name" value="LysR_subst-bd"/>
</dbReference>
<keyword evidence="7" id="KW-1185">Reference proteome</keyword>
<keyword evidence="3 6" id="KW-0238">DNA-binding</keyword>
<dbReference type="FunFam" id="1.10.10.10:FF:000001">
    <property type="entry name" value="LysR family transcriptional regulator"/>
    <property type="match status" value="1"/>
</dbReference>
<keyword evidence="4" id="KW-0804">Transcription</keyword>
<dbReference type="CDD" id="cd08422">
    <property type="entry name" value="PBP2_CrgA_like"/>
    <property type="match status" value="1"/>
</dbReference>
<dbReference type="Gene3D" id="3.40.190.290">
    <property type="match status" value="1"/>
</dbReference>
<dbReference type="InterPro" id="IPR036388">
    <property type="entry name" value="WH-like_DNA-bd_sf"/>
</dbReference>
<dbReference type="GO" id="GO:0043565">
    <property type="term" value="F:sequence-specific DNA binding"/>
    <property type="evidence" value="ECO:0007669"/>
    <property type="project" value="TreeGrafter"/>
</dbReference>
<dbReference type="EMBL" id="VLKY01000012">
    <property type="protein sequence ID" value="TWI52304.1"/>
    <property type="molecule type" value="Genomic_DNA"/>
</dbReference>
<dbReference type="SUPFAM" id="SSF46785">
    <property type="entry name" value="Winged helix' DNA-binding domain"/>
    <property type="match status" value="1"/>
</dbReference>
<evidence type="ECO:0000256" key="1">
    <source>
        <dbReference type="ARBA" id="ARBA00009437"/>
    </source>
</evidence>
<gene>
    <name evidence="6" type="ORF">IQ22_03447</name>
</gene>
<comment type="caution">
    <text evidence="6">The sequence shown here is derived from an EMBL/GenBank/DDBJ whole genome shotgun (WGS) entry which is preliminary data.</text>
</comment>
<dbReference type="InterPro" id="IPR058163">
    <property type="entry name" value="LysR-type_TF_proteobact-type"/>
</dbReference>
<evidence type="ECO:0000313" key="7">
    <source>
        <dbReference type="Proteomes" id="UP000316905"/>
    </source>
</evidence>
<protein>
    <submittedName>
        <fullName evidence="6">DNA-binding transcriptional LysR family regulator</fullName>
    </submittedName>
</protein>
<accession>A0A562Q6G3</accession>
<dbReference type="GO" id="GO:0003700">
    <property type="term" value="F:DNA-binding transcription factor activity"/>
    <property type="evidence" value="ECO:0007669"/>
    <property type="project" value="InterPro"/>
</dbReference>
<evidence type="ECO:0000256" key="4">
    <source>
        <dbReference type="ARBA" id="ARBA00023163"/>
    </source>
</evidence>
<dbReference type="Gene3D" id="1.10.10.10">
    <property type="entry name" value="Winged helix-like DNA-binding domain superfamily/Winged helix DNA-binding domain"/>
    <property type="match status" value="1"/>
</dbReference>
<evidence type="ECO:0000256" key="2">
    <source>
        <dbReference type="ARBA" id="ARBA00023015"/>
    </source>
</evidence>
<dbReference type="GO" id="GO:0006351">
    <property type="term" value="P:DNA-templated transcription"/>
    <property type="evidence" value="ECO:0007669"/>
    <property type="project" value="TreeGrafter"/>
</dbReference>
<dbReference type="RefSeq" id="WP_244309238.1">
    <property type="nucleotide sequence ID" value="NZ_VLKY01000012.1"/>
</dbReference>
<dbReference type="SUPFAM" id="SSF53850">
    <property type="entry name" value="Periplasmic binding protein-like II"/>
    <property type="match status" value="1"/>
</dbReference>
<dbReference type="PANTHER" id="PTHR30537">
    <property type="entry name" value="HTH-TYPE TRANSCRIPTIONAL REGULATOR"/>
    <property type="match status" value="1"/>
</dbReference>
<evidence type="ECO:0000259" key="5">
    <source>
        <dbReference type="PROSITE" id="PS50931"/>
    </source>
</evidence>
<dbReference type="PANTHER" id="PTHR30537:SF5">
    <property type="entry name" value="HTH-TYPE TRANSCRIPTIONAL ACTIVATOR TTDR-RELATED"/>
    <property type="match status" value="1"/>
</dbReference>
<proteinExistence type="inferred from homology"/>
<evidence type="ECO:0000313" key="6">
    <source>
        <dbReference type="EMBL" id="TWI52304.1"/>
    </source>
</evidence>
<dbReference type="InterPro" id="IPR036390">
    <property type="entry name" value="WH_DNA-bd_sf"/>
</dbReference>
<reference evidence="6 7" key="1">
    <citation type="journal article" date="2015" name="Stand. Genomic Sci.">
        <title>Genomic Encyclopedia of Bacterial and Archaeal Type Strains, Phase III: the genomes of soil and plant-associated and newly described type strains.</title>
        <authorList>
            <person name="Whitman W.B."/>
            <person name="Woyke T."/>
            <person name="Klenk H.P."/>
            <person name="Zhou Y."/>
            <person name="Lilburn T.G."/>
            <person name="Beck B.J."/>
            <person name="De Vos P."/>
            <person name="Vandamme P."/>
            <person name="Eisen J.A."/>
            <person name="Garrity G."/>
            <person name="Hugenholtz P."/>
            <person name="Kyrpides N.C."/>
        </authorList>
    </citation>
    <scope>NUCLEOTIDE SEQUENCE [LARGE SCALE GENOMIC DNA]</scope>
    <source>
        <strain evidence="6 7">CGMCC 1.6858</strain>
    </source>
</reference>
<feature type="domain" description="HTH lysR-type" evidence="5">
    <location>
        <begin position="10"/>
        <end position="65"/>
    </location>
</feature>
<dbReference type="InterPro" id="IPR000847">
    <property type="entry name" value="LysR_HTH_N"/>
</dbReference>